<dbReference type="Gene3D" id="3.10.450.50">
    <property type="match status" value="1"/>
</dbReference>
<evidence type="ECO:0000313" key="3">
    <source>
        <dbReference type="Proteomes" id="UP001185092"/>
    </source>
</evidence>
<dbReference type="Proteomes" id="UP001185092">
    <property type="component" value="Unassembled WGS sequence"/>
</dbReference>
<dbReference type="PANTHER" id="PTHR33747:SF1">
    <property type="entry name" value="ADENYLATE CYCLASE-ASSOCIATED CAP C-TERMINAL DOMAIN-CONTAINING PROTEIN"/>
    <property type="match status" value="1"/>
</dbReference>
<dbReference type="InterPro" id="IPR048469">
    <property type="entry name" value="YchJ-like_M"/>
</dbReference>
<feature type="domain" description="YchJ-like middle NTF2-like" evidence="1">
    <location>
        <begin position="34"/>
        <end position="133"/>
    </location>
</feature>
<gene>
    <name evidence="2" type="ORF">HNQ88_000238</name>
</gene>
<organism evidence="2 3">
    <name type="scientific">Aureibacter tunicatorum</name>
    <dbReference type="NCBI Taxonomy" id="866807"/>
    <lineage>
        <taxon>Bacteria</taxon>
        <taxon>Pseudomonadati</taxon>
        <taxon>Bacteroidota</taxon>
        <taxon>Cytophagia</taxon>
        <taxon>Cytophagales</taxon>
        <taxon>Persicobacteraceae</taxon>
        <taxon>Aureibacter</taxon>
    </lineage>
</organism>
<evidence type="ECO:0000259" key="1">
    <source>
        <dbReference type="Pfam" id="PF17775"/>
    </source>
</evidence>
<dbReference type="InterPro" id="IPR032710">
    <property type="entry name" value="NTF2-like_dom_sf"/>
</dbReference>
<dbReference type="InterPro" id="IPR004027">
    <property type="entry name" value="SEC_C_motif"/>
</dbReference>
<proteinExistence type="predicted"/>
<accession>A0AAE3XIZ3</accession>
<keyword evidence="3" id="KW-1185">Reference proteome</keyword>
<dbReference type="AlphaFoldDB" id="A0AAE3XIZ3"/>
<comment type="caution">
    <text evidence="2">The sequence shown here is derived from an EMBL/GenBank/DDBJ whole genome shotgun (WGS) entry which is preliminary data.</text>
</comment>
<protein>
    <submittedName>
        <fullName evidence="2">SEC-C motif-containing protein</fullName>
    </submittedName>
</protein>
<dbReference type="Pfam" id="PF17775">
    <property type="entry name" value="YchJ_M-like"/>
    <property type="match status" value="1"/>
</dbReference>
<dbReference type="SUPFAM" id="SSF54427">
    <property type="entry name" value="NTF2-like"/>
    <property type="match status" value="1"/>
</dbReference>
<dbReference type="PANTHER" id="PTHR33747">
    <property type="entry name" value="UPF0225 PROTEIN SCO1677"/>
    <property type="match status" value="1"/>
</dbReference>
<dbReference type="NCBIfam" id="NF002486">
    <property type="entry name" value="PRK01752.1"/>
    <property type="match status" value="1"/>
</dbReference>
<sequence>MTQNKEMLKCPCGSNLNYSECCGRAHRDQSMAKTALQLMKSRYSAYVLGKIDYIKQTTHPKKRKSYDFDQLKRWSKESEWCGLEILDAGSKDEKVTKDIVKFKAKFIQSQKMHEHVELSRFEKKKGLWYYLDGDVS</sequence>
<name>A0AAE3XIZ3_9BACT</name>
<evidence type="ECO:0000313" key="2">
    <source>
        <dbReference type="EMBL" id="MDR6237262.1"/>
    </source>
</evidence>
<dbReference type="EMBL" id="JAVDQD010000001">
    <property type="protein sequence ID" value="MDR6237262.1"/>
    <property type="molecule type" value="Genomic_DNA"/>
</dbReference>
<dbReference type="Pfam" id="PF02810">
    <property type="entry name" value="SEC-C"/>
    <property type="match status" value="1"/>
</dbReference>
<dbReference type="RefSeq" id="WP_309936710.1">
    <property type="nucleotide sequence ID" value="NZ_AP025305.1"/>
</dbReference>
<reference evidence="2" key="1">
    <citation type="submission" date="2023-07" db="EMBL/GenBank/DDBJ databases">
        <title>Genomic Encyclopedia of Type Strains, Phase IV (KMG-IV): sequencing the most valuable type-strain genomes for metagenomic binning, comparative biology and taxonomic classification.</title>
        <authorList>
            <person name="Goeker M."/>
        </authorList>
    </citation>
    <scope>NUCLEOTIDE SEQUENCE</scope>
    <source>
        <strain evidence="2">DSM 26174</strain>
    </source>
</reference>